<evidence type="ECO:0000313" key="1">
    <source>
        <dbReference type="EMBL" id="QJA91681.1"/>
    </source>
</evidence>
<protein>
    <submittedName>
        <fullName evidence="1">Putative portal protein</fullName>
    </submittedName>
</protein>
<sequence length="699" mass="78865">MPENDPIALAFQEPRRVRPTDAVDHAFDAEMVQSIHADIKRGRQKRRKWLRRAEKAFDYTFGDQVDKKGVGEGALFLSFNLIINRVLTKLGILTAGKPQAGITGRDVDNDDASAAFQDLLEYAIDKSDFSVLAQDAIQDTIICGLGVLEEKYDLDSERFTDTYGYIPGDVVLQKEDPRTYILDPNNADERLEGKRGPQWYAKEVHVARKQLQAEYPKKAAQIAGLTERRMEFWLENDERGRGSIDDTDDAGANRPGDDLTVYEYWYKRSEPRSVVLKTEYEDNAHEIPSRSEVAIDPETKEPIFEDEIPEVPEGANFDYEVIRRMVPRVWHAGIVGDVLLYNEPTPYRHGRWPAIFFCGMLRPDDPYPYGEVDRLVEPQDLFNTLVSVIVDNAIRTNNQGMLADPTKFAEHEQGSLVETLSSSGYVLEVMPDALIQGGAIQTVAPAPISQGLLQLAQFVQLMFDEIFSLAQVQKGGMPYDTSGRAIQNLVQAADTALNNLQTNVNHAITTWGRMRLRNIQQYMSIEESLRISDDYRAAFRLSLERHTPNGEMDDKLGLFKYEDENPERIPLLEDFGAAEFEVKFKIRSGQERDPREKREEAAFLHEKGLVTRGYLARMYEVPRDELASADEENHLLQTGKMVEELSQDKVVGPVLRAIIENPQTAQMIQAALARLNIPLDGAQRATAGSGMGQPPAQPM</sequence>
<organism evidence="1">
    <name type="scientific">viral metagenome</name>
    <dbReference type="NCBI Taxonomy" id="1070528"/>
    <lineage>
        <taxon>unclassified sequences</taxon>
        <taxon>metagenomes</taxon>
        <taxon>organismal metagenomes</taxon>
    </lineage>
</organism>
<gene>
    <name evidence="1" type="ORF">MM415B03290_0007</name>
</gene>
<dbReference type="Pfam" id="PF16510">
    <property type="entry name" value="P22_portal"/>
    <property type="match status" value="1"/>
</dbReference>
<name>A0A6M3LEU6_9ZZZZ</name>
<dbReference type="EMBL" id="MT143005">
    <property type="protein sequence ID" value="QJA91681.1"/>
    <property type="molecule type" value="Genomic_DNA"/>
</dbReference>
<proteinExistence type="predicted"/>
<reference evidence="1" key="1">
    <citation type="submission" date="2020-03" db="EMBL/GenBank/DDBJ databases">
        <title>The deep terrestrial virosphere.</title>
        <authorList>
            <person name="Holmfeldt K."/>
            <person name="Nilsson E."/>
            <person name="Simone D."/>
            <person name="Lopez-Fernandez M."/>
            <person name="Wu X."/>
            <person name="de Brujin I."/>
            <person name="Lundin D."/>
            <person name="Andersson A."/>
            <person name="Bertilsson S."/>
            <person name="Dopson M."/>
        </authorList>
    </citation>
    <scope>NUCLEOTIDE SEQUENCE</scope>
    <source>
        <strain evidence="1">MM415B03290</strain>
    </source>
</reference>
<dbReference type="AlphaFoldDB" id="A0A6M3LEU6"/>
<accession>A0A6M3LEU6</accession>
<dbReference type="InterPro" id="IPR032427">
    <property type="entry name" value="P22_portal"/>
</dbReference>